<accession>A0A6N9U1V5</accession>
<gene>
    <name evidence="1" type="ORF">G3I29_19905</name>
</gene>
<sequence length="159" mass="17094">MLSDALRVIAAEAGAAVVDTADTEFWAPFQQRVVLWLTQDGGQTEDSELVRRLAQTAADLRMATDAEARAIAARHVVLWQDHFIALLAELGADERGPAAERLRRLVRDHDTGDTRTAAAPSVLAGQNLRVQADHSSVAAGMVNGDIHLSFPSAPDPHRG</sequence>
<proteinExistence type="predicted"/>
<dbReference type="AlphaFoldDB" id="A0A6N9U1V5"/>
<dbReference type="Proteomes" id="UP000471293">
    <property type="component" value="Unassembled WGS sequence"/>
</dbReference>
<reference evidence="1 2" key="1">
    <citation type="submission" date="2020-01" db="EMBL/GenBank/DDBJ databases">
        <title>Insect and environment-associated Actinomycetes.</title>
        <authorList>
            <person name="Currrie C."/>
            <person name="Chevrette M."/>
            <person name="Carlson C."/>
            <person name="Stubbendieck R."/>
            <person name="Wendt-Pienkowski E."/>
        </authorList>
    </citation>
    <scope>NUCLEOTIDE SEQUENCE [LARGE SCALE GENOMIC DNA]</scope>
    <source>
        <strain evidence="1 2">SID11342</strain>
    </source>
</reference>
<evidence type="ECO:0000313" key="1">
    <source>
        <dbReference type="EMBL" id="NEA17731.1"/>
    </source>
</evidence>
<dbReference type="EMBL" id="JAAGLQ010000433">
    <property type="protein sequence ID" value="NEA17731.1"/>
    <property type="molecule type" value="Genomic_DNA"/>
</dbReference>
<comment type="caution">
    <text evidence="1">The sequence shown here is derived from an EMBL/GenBank/DDBJ whole genome shotgun (WGS) entry which is preliminary data.</text>
</comment>
<evidence type="ECO:0000313" key="2">
    <source>
        <dbReference type="Proteomes" id="UP000471293"/>
    </source>
</evidence>
<name>A0A6N9U1V5_STRHA</name>
<organism evidence="1 2">
    <name type="scientific">Streptomyces halstedii</name>
    <dbReference type="NCBI Taxonomy" id="1944"/>
    <lineage>
        <taxon>Bacteria</taxon>
        <taxon>Bacillati</taxon>
        <taxon>Actinomycetota</taxon>
        <taxon>Actinomycetes</taxon>
        <taxon>Kitasatosporales</taxon>
        <taxon>Streptomycetaceae</taxon>
        <taxon>Streptomyces</taxon>
    </lineage>
</organism>
<protein>
    <submittedName>
        <fullName evidence="1">Uncharacterized protein</fullName>
    </submittedName>
</protein>